<sequence length="202" mass="22525">MSRGNTRQRIQDIALELFAERGYEKTSLREIAEQLGVTKAALYYHFKTKEDLVTSLFEDLVLGPADEVIAWAEARQPTTLETKLEILNRYSECISKATPLVRFIHENQAALRDLSVGEQMKARMFTLLKLIKDEDAALTDQVRCSSALFTMHSSLFTLESSGAGIEEKRQAALEVARELVTSAHHHGPAPRPAAETSSARHG</sequence>
<dbReference type="Pfam" id="PF00440">
    <property type="entry name" value="TetR_N"/>
    <property type="match status" value="1"/>
</dbReference>
<evidence type="ECO:0000256" key="4">
    <source>
        <dbReference type="PROSITE-ProRule" id="PRU00335"/>
    </source>
</evidence>
<proteinExistence type="predicted"/>
<accession>A0A1H9W7G2</accession>
<evidence type="ECO:0000259" key="6">
    <source>
        <dbReference type="PROSITE" id="PS50977"/>
    </source>
</evidence>
<dbReference type="EMBL" id="FOGO01000015">
    <property type="protein sequence ID" value="SES29775.1"/>
    <property type="molecule type" value="Genomic_DNA"/>
</dbReference>
<dbReference type="Gene3D" id="1.10.357.10">
    <property type="entry name" value="Tetracycline Repressor, domain 2"/>
    <property type="match status" value="1"/>
</dbReference>
<organism evidence="7 8">
    <name type="scientific">Streptomyces qinglanensis</name>
    <dbReference type="NCBI Taxonomy" id="943816"/>
    <lineage>
        <taxon>Bacteria</taxon>
        <taxon>Bacillati</taxon>
        <taxon>Actinomycetota</taxon>
        <taxon>Actinomycetes</taxon>
        <taxon>Kitasatosporales</taxon>
        <taxon>Streptomycetaceae</taxon>
        <taxon>Streptomyces</taxon>
    </lineage>
</organism>
<keyword evidence="3" id="KW-0804">Transcription</keyword>
<dbReference type="InterPro" id="IPR023772">
    <property type="entry name" value="DNA-bd_HTH_TetR-type_CS"/>
</dbReference>
<feature type="DNA-binding region" description="H-T-H motif" evidence="4">
    <location>
        <begin position="27"/>
        <end position="46"/>
    </location>
</feature>
<dbReference type="AlphaFoldDB" id="A0A1H9W7G2"/>
<dbReference type="PROSITE" id="PS01081">
    <property type="entry name" value="HTH_TETR_1"/>
    <property type="match status" value="1"/>
</dbReference>
<dbReference type="SUPFAM" id="SSF46689">
    <property type="entry name" value="Homeodomain-like"/>
    <property type="match status" value="1"/>
</dbReference>
<reference evidence="8" key="1">
    <citation type="submission" date="2016-10" db="EMBL/GenBank/DDBJ databases">
        <authorList>
            <person name="Varghese N."/>
            <person name="Submissions S."/>
        </authorList>
    </citation>
    <scope>NUCLEOTIDE SEQUENCE [LARGE SCALE GENOMIC DNA]</scope>
    <source>
        <strain evidence="8">CGMCC 4.6825</strain>
    </source>
</reference>
<dbReference type="PRINTS" id="PR00455">
    <property type="entry name" value="HTHTETR"/>
</dbReference>
<keyword evidence="8" id="KW-1185">Reference proteome</keyword>
<keyword evidence="2 4" id="KW-0238">DNA-binding</keyword>
<dbReference type="InterPro" id="IPR050109">
    <property type="entry name" value="HTH-type_TetR-like_transc_reg"/>
</dbReference>
<evidence type="ECO:0000313" key="7">
    <source>
        <dbReference type="EMBL" id="SES29775.1"/>
    </source>
</evidence>
<feature type="region of interest" description="Disordered" evidence="5">
    <location>
        <begin position="181"/>
        <end position="202"/>
    </location>
</feature>
<dbReference type="Proteomes" id="UP000182841">
    <property type="component" value="Unassembled WGS sequence"/>
</dbReference>
<dbReference type="InterPro" id="IPR009057">
    <property type="entry name" value="Homeodomain-like_sf"/>
</dbReference>
<evidence type="ECO:0000256" key="2">
    <source>
        <dbReference type="ARBA" id="ARBA00023125"/>
    </source>
</evidence>
<dbReference type="PROSITE" id="PS50977">
    <property type="entry name" value="HTH_TETR_2"/>
    <property type="match status" value="1"/>
</dbReference>
<evidence type="ECO:0000313" key="8">
    <source>
        <dbReference type="Proteomes" id="UP000182841"/>
    </source>
</evidence>
<dbReference type="PANTHER" id="PTHR30055">
    <property type="entry name" value="HTH-TYPE TRANSCRIPTIONAL REGULATOR RUTR"/>
    <property type="match status" value="1"/>
</dbReference>
<dbReference type="GO" id="GO:0003700">
    <property type="term" value="F:DNA-binding transcription factor activity"/>
    <property type="evidence" value="ECO:0007669"/>
    <property type="project" value="TreeGrafter"/>
</dbReference>
<evidence type="ECO:0000256" key="5">
    <source>
        <dbReference type="SAM" id="MobiDB-lite"/>
    </source>
</evidence>
<dbReference type="GO" id="GO:0000976">
    <property type="term" value="F:transcription cis-regulatory region binding"/>
    <property type="evidence" value="ECO:0007669"/>
    <property type="project" value="TreeGrafter"/>
</dbReference>
<dbReference type="InterPro" id="IPR001647">
    <property type="entry name" value="HTH_TetR"/>
</dbReference>
<gene>
    <name evidence="7" type="ORF">SAMN05421870_115146</name>
</gene>
<dbReference type="RefSeq" id="WP_075002865.1">
    <property type="nucleotide sequence ID" value="NZ_FOGO01000015.1"/>
</dbReference>
<dbReference type="OrthoDB" id="3186364at2"/>
<dbReference type="PANTHER" id="PTHR30055:SF234">
    <property type="entry name" value="HTH-TYPE TRANSCRIPTIONAL REGULATOR BETI"/>
    <property type="match status" value="1"/>
</dbReference>
<feature type="domain" description="HTH tetR-type" evidence="6">
    <location>
        <begin position="4"/>
        <end position="64"/>
    </location>
</feature>
<name>A0A1H9W7G2_9ACTN</name>
<evidence type="ECO:0000256" key="3">
    <source>
        <dbReference type="ARBA" id="ARBA00023163"/>
    </source>
</evidence>
<keyword evidence="1" id="KW-0805">Transcription regulation</keyword>
<protein>
    <submittedName>
        <fullName evidence="7">DNA-binding transcriptional regulator, AcrR family</fullName>
    </submittedName>
</protein>
<evidence type="ECO:0000256" key="1">
    <source>
        <dbReference type="ARBA" id="ARBA00023015"/>
    </source>
</evidence>